<feature type="region of interest" description="Disordered" evidence="1">
    <location>
        <begin position="94"/>
        <end position="216"/>
    </location>
</feature>
<evidence type="ECO:0000313" key="4">
    <source>
        <dbReference type="Proteomes" id="UP000636479"/>
    </source>
</evidence>
<feature type="compositionally biased region" description="Pro residues" evidence="1">
    <location>
        <begin position="144"/>
        <end position="157"/>
    </location>
</feature>
<accession>A0A8H6SQE1</accession>
<keyword evidence="2" id="KW-1133">Transmembrane helix</keyword>
<feature type="transmembrane region" description="Helical" evidence="2">
    <location>
        <begin position="1060"/>
        <end position="1083"/>
    </location>
</feature>
<proteinExistence type="predicted"/>
<keyword evidence="2" id="KW-0812">Transmembrane</keyword>
<feature type="region of interest" description="Disordered" evidence="1">
    <location>
        <begin position="231"/>
        <end position="258"/>
    </location>
</feature>
<evidence type="ECO:0000313" key="3">
    <source>
        <dbReference type="EMBL" id="KAF7304115.1"/>
    </source>
</evidence>
<feature type="transmembrane region" description="Helical" evidence="2">
    <location>
        <begin position="961"/>
        <end position="984"/>
    </location>
</feature>
<gene>
    <name evidence="3" type="ORF">MIND_00643100</name>
</gene>
<feature type="region of interest" description="Disordered" evidence="1">
    <location>
        <begin position="380"/>
        <end position="399"/>
    </location>
</feature>
<feature type="transmembrane region" description="Helical" evidence="2">
    <location>
        <begin position="1022"/>
        <end position="1048"/>
    </location>
</feature>
<feature type="compositionally biased region" description="Low complexity" evidence="1">
    <location>
        <begin position="94"/>
        <end position="143"/>
    </location>
</feature>
<feature type="compositionally biased region" description="Basic residues" evidence="1">
    <location>
        <begin position="606"/>
        <end position="617"/>
    </location>
</feature>
<dbReference type="EMBL" id="JACAZF010000005">
    <property type="protein sequence ID" value="KAF7304115.1"/>
    <property type="molecule type" value="Genomic_DNA"/>
</dbReference>
<keyword evidence="4" id="KW-1185">Reference proteome</keyword>
<dbReference type="GeneID" id="59345682"/>
<feature type="compositionally biased region" description="Pro residues" evidence="1">
    <location>
        <begin position="165"/>
        <end position="176"/>
    </location>
</feature>
<name>A0A8H6SQE1_9AGAR</name>
<evidence type="ECO:0000256" key="2">
    <source>
        <dbReference type="SAM" id="Phobius"/>
    </source>
</evidence>
<evidence type="ECO:0000256" key="1">
    <source>
        <dbReference type="SAM" id="MobiDB-lite"/>
    </source>
</evidence>
<feature type="transmembrane region" description="Helical" evidence="2">
    <location>
        <begin position="928"/>
        <end position="949"/>
    </location>
</feature>
<dbReference type="Proteomes" id="UP000636479">
    <property type="component" value="Unassembled WGS sequence"/>
</dbReference>
<protein>
    <submittedName>
        <fullName evidence="3">Uncharacterized protein</fullName>
    </submittedName>
</protein>
<dbReference type="AlphaFoldDB" id="A0A8H6SQE1"/>
<organism evidence="3 4">
    <name type="scientific">Mycena indigotica</name>
    <dbReference type="NCBI Taxonomy" id="2126181"/>
    <lineage>
        <taxon>Eukaryota</taxon>
        <taxon>Fungi</taxon>
        <taxon>Dikarya</taxon>
        <taxon>Basidiomycota</taxon>
        <taxon>Agaricomycotina</taxon>
        <taxon>Agaricomycetes</taxon>
        <taxon>Agaricomycetidae</taxon>
        <taxon>Agaricales</taxon>
        <taxon>Marasmiineae</taxon>
        <taxon>Mycenaceae</taxon>
        <taxon>Mycena</taxon>
    </lineage>
</organism>
<reference evidence="3" key="1">
    <citation type="submission" date="2020-05" db="EMBL/GenBank/DDBJ databases">
        <title>Mycena genomes resolve the evolution of fungal bioluminescence.</title>
        <authorList>
            <person name="Tsai I.J."/>
        </authorList>
    </citation>
    <scope>NUCLEOTIDE SEQUENCE</scope>
    <source>
        <strain evidence="3">171206Taipei</strain>
    </source>
</reference>
<feature type="region of interest" description="Disordered" evidence="1">
    <location>
        <begin position="1"/>
        <end position="79"/>
    </location>
</feature>
<feature type="compositionally biased region" description="Low complexity" evidence="1">
    <location>
        <begin position="56"/>
        <end position="65"/>
    </location>
</feature>
<keyword evidence="2" id="KW-0472">Membrane</keyword>
<feature type="region of interest" description="Disordered" evidence="1">
    <location>
        <begin position="599"/>
        <end position="627"/>
    </location>
</feature>
<comment type="caution">
    <text evidence="3">The sequence shown here is derived from an EMBL/GenBank/DDBJ whole genome shotgun (WGS) entry which is preliminary data.</text>
</comment>
<sequence>MSTPSPSPTPASGSPSRSIRSRMGGVMRRTSSILAMANPASRPTTPAVSTDDVSRRSSASGPSGRNADAKASTTSVNSQAVVAPAPVVAAPSPATAPVIIPAPPMEAQAAPAAEPQPTATPTTTTSSVSVEPEASSEATAVPSDPAPPVLVDSPPPVSADTTPTASPPPSLIPKPSPAIKRLLPVATPYSMHPSPIMESPAREAEANAEEAAEAAQRARIVGPAPLGPAVAAVMSPPTQPELEPVPADQPVPTEEAGYVPPPLVFDSSNPGAFTDEPEAIPIAPAAVPVVETSAEPAIPVPKLDPSPSYFDLVPPSTLLHPIEALSPDSVATIVPGAGQTTVAAEEEWQRAVKVEPFPYDAAGGVPVFVAEPTPMANPWPESGPTIPEPAPAVETAPAPSMPEPVLAPVSSSVVPQPVSAPVAASVPVTVMTDSPASLAHPRPLPSPHAVPPILSEVDVQALPDMDDGQPALAATEERKDAREVGQGGWWEMAVDGPTGVARAIVIPDPAVQFDNQDPFADPPPAGVREEGVYVVPVPVGLPVPERGYDAGSIRDVSTLPIPVPKDALFGSIRTVPSAENIPLAPDPFFERVVSDDQPLLGGANSHHSHHHHHRKYHSTATGTTLADGPDGQSLHDLGWLVYALPDGLGVYFVHPSLKVITDADLRVPVVLARIGRAVGYGYEINGNGYGSGEEGSVRGKGREVWLREVPVKSKNAKGRSKGKGKGRMGREDLAELGLARWWIDHGKREVVADEAVVNSEDHLDKEYRYWAFVEAHPAHSVVPFSVRKEAVDLLTWAWTDRLLPPAEQPTAPPFTQSECQELLGVLRSFGDVPQQQGEGIQSVVLTRLVSRIMLRLAHWRQHHFRPHKPLPLEAHQNKSRSRGPGFVRRALDALVAALLLGVPFLFYHKHVPDAEGGRIYGQRSILPMLVVGAATCLLAALLLSTSMTFLTLPGLASAPRIGALAVAVCAAGAVVAGLVALLRLKADQLAAARLSDPLLRGVRFDPAWERGEGMMLVSTRSVVMSLPLVLLVYALLGFVAVLALYAAGPPPGAPPRVGEVARYVVLGLIGGLGGVLAMSLVLLRR</sequence>
<dbReference type="OrthoDB" id="3245306at2759"/>
<dbReference type="RefSeq" id="XP_037221087.1">
    <property type="nucleotide sequence ID" value="XM_037363166.1"/>
</dbReference>
<feature type="transmembrane region" description="Helical" evidence="2">
    <location>
        <begin position="886"/>
        <end position="907"/>
    </location>
</feature>